<comment type="caution">
    <text evidence="1">The sequence shown here is derived from an EMBL/GenBank/DDBJ whole genome shotgun (WGS) entry which is preliminary data.</text>
</comment>
<reference evidence="1 2" key="1">
    <citation type="submission" date="2020-02" db="EMBL/GenBank/DDBJ databases">
        <authorList>
            <person name="Babadi Z.K."/>
            <person name="Risdian C."/>
            <person name="Ebrahimipour G.H."/>
            <person name="Wink J."/>
        </authorList>
    </citation>
    <scope>NUCLEOTIDE SEQUENCE [LARGE SCALE GENOMIC DNA]</scope>
    <source>
        <strain evidence="1 2">ZKHCc1 1396</strain>
    </source>
</reference>
<sequence length="86" mass="9312">MPRDAREYGRNHADRIAEIERKFGPDKVEQVLAQLSRISHPTEQLLGAIVVLARPGHVGDIASSVSLANRDASAVLNAATVKDERG</sequence>
<keyword evidence="2" id="KW-1185">Reference proteome</keyword>
<dbReference type="RefSeq" id="WP_193430008.1">
    <property type="nucleotide sequence ID" value="NZ_CBCSIP010000099.1"/>
</dbReference>
<organism evidence="1 2">
    <name type="scientific">Corallococcus soli</name>
    <dbReference type="NCBI Taxonomy" id="2710757"/>
    <lineage>
        <taxon>Bacteria</taxon>
        <taxon>Pseudomonadati</taxon>
        <taxon>Myxococcota</taxon>
        <taxon>Myxococcia</taxon>
        <taxon>Myxococcales</taxon>
        <taxon>Cystobacterineae</taxon>
        <taxon>Myxococcaceae</taxon>
        <taxon>Corallococcus</taxon>
    </lineage>
</organism>
<proteinExistence type="predicted"/>
<name>A0ABR9PY29_9BACT</name>
<dbReference type="EMBL" id="JAAIYO010000014">
    <property type="protein sequence ID" value="MBE4752832.1"/>
    <property type="molecule type" value="Genomic_DNA"/>
</dbReference>
<protein>
    <submittedName>
        <fullName evidence="1">SpoVR family protein</fullName>
    </submittedName>
</protein>
<evidence type="ECO:0000313" key="1">
    <source>
        <dbReference type="EMBL" id="MBE4752832.1"/>
    </source>
</evidence>
<dbReference type="Proteomes" id="UP001516472">
    <property type="component" value="Unassembled WGS sequence"/>
</dbReference>
<accession>A0ABR9PY29</accession>
<evidence type="ECO:0000313" key="2">
    <source>
        <dbReference type="Proteomes" id="UP001516472"/>
    </source>
</evidence>
<gene>
    <name evidence="1" type="ORF">G4177_32230</name>
</gene>